<comment type="caution">
    <text evidence="8">The sequence shown here is derived from an EMBL/GenBank/DDBJ whole genome shotgun (WGS) entry which is preliminary data.</text>
</comment>
<dbReference type="PROSITE" id="PS50113">
    <property type="entry name" value="PAC"/>
    <property type="match status" value="1"/>
</dbReference>
<protein>
    <submittedName>
        <fullName evidence="7 8">Methyl-accepting chemotaxis protein</fullName>
    </submittedName>
</protein>
<dbReference type="InterPro" id="IPR004090">
    <property type="entry name" value="Chemotax_Me-accpt_rcpt"/>
</dbReference>
<evidence type="ECO:0000259" key="4">
    <source>
        <dbReference type="PROSITE" id="PS50111"/>
    </source>
</evidence>
<reference evidence="7 9" key="2">
    <citation type="submission" date="2020-08" db="EMBL/GenBank/DDBJ databases">
        <title>Genomic Encyclopedia of Type Strains, Phase III (KMG-III): the genomes of soil and plant-associated and newly described type strains.</title>
        <authorList>
            <person name="Whitman W."/>
        </authorList>
    </citation>
    <scope>NUCLEOTIDE SEQUENCE [LARGE SCALE GENOMIC DNA]</scope>
    <source>
        <strain evidence="7 9">CECT 8088</strain>
    </source>
</reference>
<dbReference type="Pfam" id="PF00015">
    <property type="entry name" value="MCPsignal"/>
    <property type="match status" value="1"/>
</dbReference>
<dbReference type="GO" id="GO:0004888">
    <property type="term" value="F:transmembrane signaling receptor activity"/>
    <property type="evidence" value="ECO:0007669"/>
    <property type="project" value="InterPro"/>
</dbReference>
<keyword evidence="1 3" id="KW-0807">Transducer</keyword>
<dbReference type="InterPro" id="IPR000700">
    <property type="entry name" value="PAS-assoc_C"/>
</dbReference>
<dbReference type="InterPro" id="IPR035965">
    <property type="entry name" value="PAS-like_dom_sf"/>
</dbReference>
<dbReference type="EMBL" id="JABXXQ010000115">
    <property type="protein sequence ID" value="NVN30189.1"/>
    <property type="molecule type" value="Genomic_DNA"/>
</dbReference>
<organism evidence="8 10">
    <name type="scientific">Endobacter medicaginis</name>
    <dbReference type="NCBI Taxonomy" id="1181271"/>
    <lineage>
        <taxon>Bacteria</taxon>
        <taxon>Pseudomonadati</taxon>
        <taxon>Pseudomonadota</taxon>
        <taxon>Alphaproteobacteria</taxon>
        <taxon>Acetobacterales</taxon>
        <taxon>Acetobacteraceae</taxon>
        <taxon>Endobacter</taxon>
    </lineage>
</organism>
<evidence type="ECO:0000313" key="9">
    <source>
        <dbReference type="Proteomes" id="UP000557688"/>
    </source>
</evidence>
<dbReference type="PROSITE" id="PS50112">
    <property type="entry name" value="PAS"/>
    <property type="match status" value="1"/>
</dbReference>
<name>A0A850NP89_9PROT</name>
<dbReference type="Gene3D" id="3.30.450.20">
    <property type="entry name" value="PAS domain"/>
    <property type="match status" value="1"/>
</dbReference>
<dbReference type="InterPro" id="IPR004089">
    <property type="entry name" value="MCPsignal_dom"/>
</dbReference>
<evidence type="ECO:0000259" key="5">
    <source>
        <dbReference type="PROSITE" id="PS50112"/>
    </source>
</evidence>
<sequence>MSETPQKIPSDEYCRAAWLAVCGSQLVIEFDMDGAVTWANDGFLNLFGYRLSDLKGQHHRVLCDHEYAASDAYPAFWQELRDGRHAQGEVARYRADGRELWLHATYAPILDPAGHPARILKIASDVTKQVTLEREVALRGAALEDTVIELDKTVRDIASIADQTQMLALNATIEAARAGDAGRGFAVVASEVKALAASTQAATQNARAIVDRHRRAGADAGRAADRLPLIERCDPIG</sequence>
<comment type="similarity">
    <text evidence="2">Belongs to the methyl-accepting chemotaxis (MCP) protein family.</text>
</comment>
<feature type="domain" description="PAC" evidence="6">
    <location>
        <begin position="86"/>
        <end position="138"/>
    </location>
</feature>
<evidence type="ECO:0000313" key="8">
    <source>
        <dbReference type="EMBL" id="NVN30189.1"/>
    </source>
</evidence>
<keyword evidence="9" id="KW-1185">Reference proteome</keyword>
<dbReference type="PROSITE" id="PS50111">
    <property type="entry name" value="CHEMOTAXIS_TRANSDUC_2"/>
    <property type="match status" value="1"/>
</dbReference>
<dbReference type="EMBL" id="JACHXV010000039">
    <property type="protein sequence ID" value="MBB3175517.1"/>
    <property type="molecule type" value="Genomic_DNA"/>
</dbReference>
<evidence type="ECO:0000256" key="2">
    <source>
        <dbReference type="ARBA" id="ARBA00029447"/>
    </source>
</evidence>
<dbReference type="InterPro" id="IPR013655">
    <property type="entry name" value="PAS_fold_3"/>
</dbReference>
<dbReference type="PRINTS" id="PR00260">
    <property type="entry name" value="CHEMTRNSDUCR"/>
</dbReference>
<dbReference type="GO" id="GO:0007165">
    <property type="term" value="P:signal transduction"/>
    <property type="evidence" value="ECO:0007669"/>
    <property type="project" value="UniProtKB-KW"/>
</dbReference>
<dbReference type="AlphaFoldDB" id="A0A850NP89"/>
<feature type="domain" description="Methyl-accepting transducer" evidence="4">
    <location>
        <begin position="143"/>
        <end position="210"/>
    </location>
</feature>
<dbReference type="Pfam" id="PF08447">
    <property type="entry name" value="PAS_3"/>
    <property type="match status" value="1"/>
</dbReference>
<dbReference type="Gene3D" id="1.10.287.950">
    <property type="entry name" value="Methyl-accepting chemotaxis protein"/>
    <property type="match status" value="1"/>
</dbReference>
<evidence type="ECO:0000256" key="3">
    <source>
        <dbReference type="PROSITE-ProRule" id="PRU00284"/>
    </source>
</evidence>
<dbReference type="NCBIfam" id="TIGR00229">
    <property type="entry name" value="sensory_box"/>
    <property type="match status" value="1"/>
</dbReference>
<dbReference type="SMART" id="SM00086">
    <property type="entry name" value="PAC"/>
    <property type="match status" value="1"/>
</dbReference>
<dbReference type="SUPFAM" id="SSF55785">
    <property type="entry name" value="PYP-like sensor domain (PAS domain)"/>
    <property type="match status" value="1"/>
</dbReference>
<dbReference type="GO" id="GO:0016020">
    <property type="term" value="C:membrane"/>
    <property type="evidence" value="ECO:0007669"/>
    <property type="project" value="InterPro"/>
</dbReference>
<dbReference type="RefSeq" id="WP_176623512.1">
    <property type="nucleotide sequence ID" value="NZ_JABXXQ010000115.1"/>
</dbReference>
<dbReference type="GO" id="GO:0006935">
    <property type="term" value="P:chemotaxis"/>
    <property type="evidence" value="ECO:0007669"/>
    <property type="project" value="InterPro"/>
</dbReference>
<accession>A0A850NP89</accession>
<evidence type="ECO:0000313" key="7">
    <source>
        <dbReference type="EMBL" id="MBB3175517.1"/>
    </source>
</evidence>
<dbReference type="Proteomes" id="UP000565205">
    <property type="component" value="Unassembled WGS sequence"/>
</dbReference>
<evidence type="ECO:0000259" key="6">
    <source>
        <dbReference type="PROSITE" id="PS50113"/>
    </source>
</evidence>
<dbReference type="InterPro" id="IPR001610">
    <property type="entry name" value="PAC"/>
</dbReference>
<proteinExistence type="inferred from homology"/>
<dbReference type="Proteomes" id="UP000557688">
    <property type="component" value="Unassembled WGS sequence"/>
</dbReference>
<dbReference type="PANTHER" id="PTHR32089">
    <property type="entry name" value="METHYL-ACCEPTING CHEMOTAXIS PROTEIN MCPB"/>
    <property type="match status" value="1"/>
</dbReference>
<evidence type="ECO:0000256" key="1">
    <source>
        <dbReference type="ARBA" id="ARBA00023224"/>
    </source>
</evidence>
<feature type="domain" description="PAS" evidence="5">
    <location>
        <begin position="27"/>
        <end position="57"/>
    </location>
</feature>
<dbReference type="InterPro" id="IPR000014">
    <property type="entry name" value="PAS"/>
</dbReference>
<evidence type="ECO:0000313" key="10">
    <source>
        <dbReference type="Proteomes" id="UP000565205"/>
    </source>
</evidence>
<reference evidence="8 10" key="1">
    <citation type="submission" date="2020-06" db="EMBL/GenBank/DDBJ databases">
        <title>Description of novel acetic acid bacteria.</title>
        <authorList>
            <person name="Sombolestani A."/>
        </authorList>
    </citation>
    <scope>NUCLEOTIDE SEQUENCE [LARGE SCALE GENOMIC DNA]</scope>
    <source>
        <strain evidence="8 10">LMG 26838</strain>
    </source>
</reference>
<dbReference type="CDD" id="cd00130">
    <property type="entry name" value="PAS"/>
    <property type="match status" value="1"/>
</dbReference>
<dbReference type="SUPFAM" id="SSF58104">
    <property type="entry name" value="Methyl-accepting chemotaxis protein (MCP) signaling domain"/>
    <property type="match status" value="1"/>
</dbReference>
<dbReference type="PANTHER" id="PTHR32089:SF112">
    <property type="entry name" value="LYSOZYME-LIKE PROTEIN-RELATED"/>
    <property type="match status" value="1"/>
</dbReference>
<gene>
    <name evidence="7" type="ORF">FHR90_003373</name>
    <name evidence="8" type="ORF">HUK83_07565</name>
</gene>